<reference evidence="1" key="1">
    <citation type="submission" date="2020-08" db="EMBL/GenBank/DDBJ databases">
        <title>Genome sequencing and assembly of the red palm weevil Rhynchophorus ferrugineus.</title>
        <authorList>
            <person name="Dias G.B."/>
            <person name="Bergman C.M."/>
            <person name="Manee M."/>
        </authorList>
    </citation>
    <scope>NUCLEOTIDE SEQUENCE</scope>
    <source>
        <strain evidence="1">AA-2017</strain>
        <tissue evidence="1">Whole larva</tissue>
    </source>
</reference>
<comment type="caution">
    <text evidence="1">The sequence shown here is derived from an EMBL/GenBank/DDBJ whole genome shotgun (WGS) entry which is preliminary data.</text>
</comment>
<gene>
    <name evidence="1" type="ORF">GWI33_021147</name>
</gene>
<keyword evidence="2" id="KW-1185">Reference proteome</keyword>
<dbReference type="Proteomes" id="UP000625711">
    <property type="component" value="Unassembled WGS sequence"/>
</dbReference>
<organism evidence="1 2">
    <name type="scientific">Rhynchophorus ferrugineus</name>
    <name type="common">Red palm weevil</name>
    <name type="synonym">Curculio ferrugineus</name>
    <dbReference type="NCBI Taxonomy" id="354439"/>
    <lineage>
        <taxon>Eukaryota</taxon>
        <taxon>Metazoa</taxon>
        <taxon>Ecdysozoa</taxon>
        <taxon>Arthropoda</taxon>
        <taxon>Hexapoda</taxon>
        <taxon>Insecta</taxon>
        <taxon>Pterygota</taxon>
        <taxon>Neoptera</taxon>
        <taxon>Endopterygota</taxon>
        <taxon>Coleoptera</taxon>
        <taxon>Polyphaga</taxon>
        <taxon>Cucujiformia</taxon>
        <taxon>Curculionidae</taxon>
        <taxon>Dryophthorinae</taxon>
        <taxon>Rhynchophorus</taxon>
    </lineage>
</organism>
<name>A0A834HPM7_RHYFE</name>
<evidence type="ECO:0000313" key="1">
    <source>
        <dbReference type="EMBL" id="KAF7265493.1"/>
    </source>
</evidence>
<evidence type="ECO:0000313" key="2">
    <source>
        <dbReference type="Proteomes" id="UP000625711"/>
    </source>
</evidence>
<accession>A0A834HPM7</accession>
<dbReference type="AlphaFoldDB" id="A0A834HPM7"/>
<dbReference type="EMBL" id="JAACXV010014612">
    <property type="protein sequence ID" value="KAF7265493.1"/>
    <property type="molecule type" value="Genomic_DNA"/>
</dbReference>
<sequence>MRWYRRSFKFAYKTGEDRRAIGMPSSAPNIHRNREKNQYSFIALKERNTKLTGWTTDRAPSNKRRRSCAIDGRRRLDYILRVVLRVNNCIGPVQEMKQARASRGFQTGSWWLHENINNC</sequence>
<proteinExistence type="predicted"/>
<protein>
    <submittedName>
        <fullName evidence="1">Uncharacterized protein</fullName>
    </submittedName>
</protein>